<organism evidence="4 5">
    <name type="scientific">Paragemmobacter kunshanensis</name>
    <dbReference type="NCBI Taxonomy" id="2583234"/>
    <lineage>
        <taxon>Bacteria</taxon>
        <taxon>Pseudomonadati</taxon>
        <taxon>Pseudomonadota</taxon>
        <taxon>Alphaproteobacteria</taxon>
        <taxon>Rhodobacterales</taxon>
        <taxon>Paracoccaceae</taxon>
        <taxon>Paragemmobacter</taxon>
    </lineage>
</organism>
<gene>
    <name evidence="4" type="ORF">G5V65_09090</name>
</gene>
<comment type="caution">
    <text evidence="4">The sequence shown here is derived from an EMBL/GenBank/DDBJ whole genome shotgun (WGS) entry which is preliminary data.</text>
</comment>
<evidence type="ECO:0000259" key="3">
    <source>
        <dbReference type="Pfam" id="PF13778"/>
    </source>
</evidence>
<name>A0A6M1TY35_9RHOB</name>
<dbReference type="RefSeq" id="WP_165049185.1">
    <property type="nucleotide sequence ID" value="NZ_JAALFE010000007.1"/>
</dbReference>
<keyword evidence="5" id="KW-1185">Reference proteome</keyword>
<dbReference type="InterPro" id="IPR025232">
    <property type="entry name" value="DUF4174"/>
</dbReference>
<dbReference type="AlphaFoldDB" id="A0A6M1TY35"/>
<evidence type="ECO:0000256" key="1">
    <source>
        <dbReference type="ARBA" id="ARBA00022729"/>
    </source>
</evidence>
<dbReference type="Pfam" id="PF13778">
    <property type="entry name" value="DUF4174"/>
    <property type="match status" value="1"/>
</dbReference>
<dbReference type="Proteomes" id="UP000474758">
    <property type="component" value="Unassembled WGS sequence"/>
</dbReference>
<dbReference type="EMBL" id="JAALFE010000007">
    <property type="protein sequence ID" value="NGQ91052.1"/>
    <property type="molecule type" value="Genomic_DNA"/>
</dbReference>
<evidence type="ECO:0000256" key="2">
    <source>
        <dbReference type="SAM" id="SignalP"/>
    </source>
</evidence>
<proteinExistence type="predicted"/>
<evidence type="ECO:0000313" key="4">
    <source>
        <dbReference type="EMBL" id="NGQ91052.1"/>
    </source>
</evidence>
<accession>A0A6M1TY35</accession>
<sequence length="151" mass="16678">MKLLRTALVAALLPLSALAQETPAPAGAFAPVAAADVVWSDLMYVRRPVVVFADSPNDPNFIRQMELIARDPGQLAERDVILITDTDPAARTEVRQKLRPRGFSLVLLDKDLRPVIRKPLPWEVREITHAIDKFPLRRQEIQQGAGRGAGG</sequence>
<reference evidence="4 5" key="1">
    <citation type="submission" date="2020-02" db="EMBL/GenBank/DDBJ databases">
        <title>Rhodobacter translucens sp. nov., a novel bacterium isolated from activated sludge.</title>
        <authorList>
            <person name="Liu J."/>
        </authorList>
    </citation>
    <scope>NUCLEOTIDE SEQUENCE [LARGE SCALE GENOMIC DNA]</scope>
    <source>
        <strain evidence="4 5">HX-7-19</strain>
    </source>
</reference>
<protein>
    <submittedName>
        <fullName evidence="4">DUF4174 domain-containing protein</fullName>
    </submittedName>
</protein>
<keyword evidence="1 2" id="KW-0732">Signal</keyword>
<evidence type="ECO:0000313" key="5">
    <source>
        <dbReference type="Proteomes" id="UP000474758"/>
    </source>
</evidence>
<feature type="signal peptide" evidence="2">
    <location>
        <begin position="1"/>
        <end position="19"/>
    </location>
</feature>
<feature type="chain" id="PRO_5027014930" evidence="2">
    <location>
        <begin position="20"/>
        <end position="151"/>
    </location>
</feature>
<feature type="domain" description="DUF4174" evidence="3">
    <location>
        <begin position="46"/>
        <end position="140"/>
    </location>
</feature>